<sequence>MFNVRLLVLLSLMTLAWAAIEGWYEVQNPWTSGVNPWLPSPQVRSSIRSEYEFHYGPNSWCKLILYFQNPYPFSDPYFKPNWVGNGVGSLCLFGCNNRG</sequence>
<proteinExistence type="predicted"/>
<evidence type="ECO:0000256" key="1">
    <source>
        <dbReference type="SAM" id="SignalP"/>
    </source>
</evidence>
<keyword evidence="1" id="KW-0732">Signal</keyword>
<feature type="signal peptide" evidence="1">
    <location>
        <begin position="1"/>
        <end position="18"/>
    </location>
</feature>
<dbReference type="AlphaFoldDB" id="A0A2A2LN88"/>
<dbReference type="Proteomes" id="UP000218231">
    <property type="component" value="Unassembled WGS sequence"/>
</dbReference>
<feature type="chain" id="PRO_5012403803" description="CUB domain-containing protein" evidence="1">
    <location>
        <begin position="19"/>
        <end position="99"/>
    </location>
</feature>
<gene>
    <name evidence="2" type="ORF">WR25_18606</name>
</gene>
<reference evidence="2 3" key="1">
    <citation type="journal article" date="2017" name="Curr. Biol.">
        <title>Genome architecture and evolution of a unichromosomal asexual nematode.</title>
        <authorList>
            <person name="Fradin H."/>
            <person name="Zegar C."/>
            <person name="Gutwein M."/>
            <person name="Lucas J."/>
            <person name="Kovtun M."/>
            <person name="Corcoran D."/>
            <person name="Baugh L.R."/>
            <person name="Kiontke K."/>
            <person name="Gunsalus K."/>
            <person name="Fitch D.H."/>
            <person name="Piano F."/>
        </authorList>
    </citation>
    <scope>NUCLEOTIDE SEQUENCE [LARGE SCALE GENOMIC DNA]</scope>
    <source>
        <strain evidence="2">PF1309</strain>
    </source>
</reference>
<accession>A0A2A2LN88</accession>
<name>A0A2A2LN88_9BILA</name>
<dbReference type="EMBL" id="LIAE01006566">
    <property type="protein sequence ID" value="PAV87467.1"/>
    <property type="molecule type" value="Genomic_DNA"/>
</dbReference>
<keyword evidence="3" id="KW-1185">Reference proteome</keyword>
<evidence type="ECO:0000313" key="3">
    <source>
        <dbReference type="Proteomes" id="UP000218231"/>
    </source>
</evidence>
<organism evidence="2 3">
    <name type="scientific">Diploscapter pachys</name>
    <dbReference type="NCBI Taxonomy" id="2018661"/>
    <lineage>
        <taxon>Eukaryota</taxon>
        <taxon>Metazoa</taxon>
        <taxon>Ecdysozoa</taxon>
        <taxon>Nematoda</taxon>
        <taxon>Chromadorea</taxon>
        <taxon>Rhabditida</taxon>
        <taxon>Rhabditina</taxon>
        <taxon>Rhabditomorpha</taxon>
        <taxon>Rhabditoidea</taxon>
        <taxon>Rhabditidae</taxon>
        <taxon>Diploscapter</taxon>
    </lineage>
</organism>
<evidence type="ECO:0008006" key="4">
    <source>
        <dbReference type="Google" id="ProtNLM"/>
    </source>
</evidence>
<protein>
    <recommendedName>
        <fullName evidence="4">CUB domain-containing protein</fullName>
    </recommendedName>
</protein>
<evidence type="ECO:0000313" key="2">
    <source>
        <dbReference type="EMBL" id="PAV87467.1"/>
    </source>
</evidence>
<comment type="caution">
    <text evidence="2">The sequence shown here is derived from an EMBL/GenBank/DDBJ whole genome shotgun (WGS) entry which is preliminary data.</text>
</comment>